<evidence type="ECO:0000256" key="7">
    <source>
        <dbReference type="ARBA" id="ARBA00022801"/>
    </source>
</evidence>
<keyword evidence="4" id="KW-0698">rRNA processing</keyword>
<evidence type="ECO:0000256" key="17">
    <source>
        <dbReference type="SAM" id="MobiDB-lite"/>
    </source>
</evidence>
<evidence type="ECO:0000256" key="11">
    <source>
        <dbReference type="ARBA" id="ARBA00023163"/>
    </source>
</evidence>
<dbReference type="PIRSF" id="PIRSF037239">
    <property type="entry name" value="Exonuclease_Xrn2"/>
    <property type="match status" value="1"/>
</dbReference>
<feature type="compositionally biased region" description="Gly residues" evidence="17">
    <location>
        <begin position="1130"/>
        <end position="1145"/>
    </location>
</feature>
<dbReference type="GO" id="GO:0005634">
    <property type="term" value="C:nucleus"/>
    <property type="evidence" value="ECO:0007669"/>
    <property type="project" value="UniProtKB-SubCell"/>
</dbReference>
<dbReference type="SMART" id="SM00343">
    <property type="entry name" value="ZnF_C2HC"/>
    <property type="match status" value="1"/>
</dbReference>
<dbReference type="Proteomes" id="UP000541558">
    <property type="component" value="Unassembled WGS sequence"/>
</dbReference>
<feature type="compositionally biased region" description="Low complexity" evidence="17">
    <location>
        <begin position="1101"/>
        <end position="1112"/>
    </location>
</feature>
<evidence type="ECO:0000256" key="1">
    <source>
        <dbReference type="ARBA" id="ARBA00004123"/>
    </source>
</evidence>
<comment type="subunit">
    <text evidence="14">Interacts with RAI1; the interaction is direct, stabilizes RAT1 protein structure and may stimulate its exoribonuclease activity. The interaction also stimulates RAI1 pyrophosphohydrolase activity, probably by recruiting it to mRNA substrates.</text>
</comment>
<evidence type="ECO:0000256" key="16">
    <source>
        <dbReference type="PROSITE-ProRule" id="PRU00047"/>
    </source>
</evidence>
<accession>A0A8H5BY08</accession>
<dbReference type="GO" id="GO:0008270">
    <property type="term" value="F:zinc ion binding"/>
    <property type="evidence" value="ECO:0007669"/>
    <property type="project" value="UniProtKB-KW"/>
</dbReference>
<feature type="compositionally biased region" description="Polar residues" evidence="17">
    <location>
        <begin position="1033"/>
        <end position="1046"/>
    </location>
</feature>
<dbReference type="PROSITE" id="PS50158">
    <property type="entry name" value="ZF_CCHC"/>
    <property type="match status" value="1"/>
</dbReference>
<dbReference type="GO" id="GO:0003723">
    <property type="term" value="F:RNA binding"/>
    <property type="evidence" value="ECO:0007669"/>
    <property type="project" value="TreeGrafter"/>
</dbReference>
<dbReference type="InterPro" id="IPR017151">
    <property type="entry name" value="Xrn2/3/4"/>
</dbReference>
<feature type="region of interest" description="Disordered" evidence="17">
    <location>
        <begin position="935"/>
        <end position="998"/>
    </location>
</feature>
<evidence type="ECO:0000256" key="2">
    <source>
        <dbReference type="ARBA" id="ARBA00006994"/>
    </source>
</evidence>
<evidence type="ECO:0000256" key="4">
    <source>
        <dbReference type="ARBA" id="ARBA00022552"/>
    </source>
</evidence>
<keyword evidence="10" id="KW-0175">Coiled coil</keyword>
<dbReference type="PANTHER" id="PTHR12341">
    <property type="entry name" value="5'-&gt;3' EXORIBONUCLEASE"/>
    <property type="match status" value="1"/>
</dbReference>
<proteinExistence type="inferred from homology"/>
<dbReference type="InterPro" id="IPR004859">
    <property type="entry name" value="Xrn1_N"/>
</dbReference>
<dbReference type="GO" id="GO:0000956">
    <property type="term" value="P:nuclear-transcribed mRNA catabolic process"/>
    <property type="evidence" value="ECO:0007669"/>
    <property type="project" value="TreeGrafter"/>
</dbReference>
<feature type="region of interest" description="Disordered" evidence="17">
    <location>
        <begin position="1017"/>
        <end position="1196"/>
    </location>
</feature>
<keyword evidence="11" id="KW-0804">Transcription</keyword>
<feature type="compositionally biased region" description="Pro residues" evidence="17">
    <location>
        <begin position="1148"/>
        <end position="1160"/>
    </location>
</feature>
<dbReference type="EMBL" id="JAACJK010000113">
    <property type="protein sequence ID" value="KAF5331530.1"/>
    <property type="molecule type" value="Genomic_DNA"/>
</dbReference>
<feature type="compositionally biased region" description="Basic and acidic residues" evidence="17">
    <location>
        <begin position="525"/>
        <end position="536"/>
    </location>
</feature>
<keyword evidence="16" id="KW-0479">Metal-binding</keyword>
<dbReference type="GO" id="GO:0006397">
    <property type="term" value="P:mRNA processing"/>
    <property type="evidence" value="ECO:0007669"/>
    <property type="project" value="UniProtKB-UniRule"/>
</dbReference>
<evidence type="ECO:0000256" key="10">
    <source>
        <dbReference type="ARBA" id="ARBA00023054"/>
    </source>
</evidence>
<keyword evidence="16" id="KW-0862">Zinc</keyword>
<dbReference type="GO" id="GO:0006364">
    <property type="term" value="P:rRNA processing"/>
    <property type="evidence" value="ECO:0007669"/>
    <property type="project" value="UniProtKB-KW"/>
</dbReference>
<feature type="compositionally biased region" description="Gly residues" evidence="17">
    <location>
        <begin position="1075"/>
        <end position="1087"/>
    </location>
</feature>
<dbReference type="PANTHER" id="PTHR12341:SF41">
    <property type="entry name" value="5'-3' EXORIBONUCLEASE 2"/>
    <property type="match status" value="1"/>
</dbReference>
<feature type="compositionally biased region" description="Low complexity" evidence="17">
    <location>
        <begin position="1119"/>
        <end position="1129"/>
    </location>
</feature>
<evidence type="ECO:0000256" key="12">
    <source>
        <dbReference type="ARBA" id="ARBA00023242"/>
    </source>
</evidence>
<reference evidence="19 20" key="1">
    <citation type="journal article" date="2020" name="ISME J.">
        <title>Uncovering the hidden diversity of litter-decomposition mechanisms in mushroom-forming fungi.</title>
        <authorList>
            <person name="Floudas D."/>
            <person name="Bentzer J."/>
            <person name="Ahren D."/>
            <person name="Johansson T."/>
            <person name="Persson P."/>
            <person name="Tunlid A."/>
        </authorList>
    </citation>
    <scope>NUCLEOTIDE SEQUENCE [LARGE SCALE GENOMIC DNA]</scope>
    <source>
        <strain evidence="19 20">CBS 175.51</strain>
    </source>
</reference>
<feature type="compositionally biased region" description="Low complexity" evidence="17">
    <location>
        <begin position="1179"/>
        <end position="1189"/>
    </location>
</feature>
<keyword evidence="7 15" id="KW-0378">Hydrolase</keyword>
<comment type="subcellular location">
    <subcellularLocation>
        <location evidence="1">Nucleus</location>
    </subcellularLocation>
</comment>
<name>A0A8H5BY08_9AGAR</name>
<evidence type="ECO:0000313" key="19">
    <source>
        <dbReference type="EMBL" id="KAF5331530.1"/>
    </source>
</evidence>
<feature type="region of interest" description="Disordered" evidence="17">
    <location>
        <begin position="633"/>
        <end position="654"/>
    </location>
</feature>
<comment type="similarity">
    <text evidence="2 15">Belongs to the 5'-3' exonuclease family. XRN2/RAT1 subfamily.</text>
</comment>
<dbReference type="Pfam" id="PF17846">
    <property type="entry name" value="XRN_M"/>
    <property type="match status" value="2"/>
</dbReference>
<feature type="region of interest" description="Disordered" evidence="17">
    <location>
        <begin position="522"/>
        <end position="550"/>
    </location>
</feature>
<keyword evidence="20" id="KW-1185">Reference proteome</keyword>
<keyword evidence="3" id="KW-0806">Transcription termination</keyword>
<keyword evidence="5 15" id="KW-0507">mRNA processing</keyword>
<dbReference type="GO" id="GO:0004534">
    <property type="term" value="F:5'-3' RNA exonuclease activity"/>
    <property type="evidence" value="ECO:0007669"/>
    <property type="project" value="UniProtKB-UniRule"/>
</dbReference>
<feature type="compositionally biased region" description="Gly residues" evidence="17">
    <location>
        <begin position="946"/>
        <end position="963"/>
    </location>
</feature>
<evidence type="ECO:0000256" key="9">
    <source>
        <dbReference type="ARBA" id="ARBA00023015"/>
    </source>
</evidence>
<dbReference type="Gene3D" id="3.40.50.12390">
    <property type="match status" value="2"/>
</dbReference>
<evidence type="ECO:0000259" key="18">
    <source>
        <dbReference type="PROSITE" id="PS50158"/>
    </source>
</evidence>
<dbReference type="InterPro" id="IPR041412">
    <property type="entry name" value="Xrn1_helical"/>
</dbReference>
<dbReference type="Pfam" id="PF03159">
    <property type="entry name" value="XRN_N"/>
    <property type="match status" value="1"/>
</dbReference>
<gene>
    <name evidence="19" type="ORF">D9611_007664</name>
</gene>
<evidence type="ECO:0000256" key="8">
    <source>
        <dbReference type="ARBA" id="ARBA00022839"/>
    </source>
</evidence>
<feature type="compositionally biased region" description="Basic and acidic residues" evidence="17">
    <location>
        <begin position="406"/>
        <end position="417"/>
    </location>
</feature>
<evidence type="ECO:0000256" key="13">
    <source>
        <dbReference type="ARBA" id="ARBA00046137"/>
    </source>
</evidence>
<dbReference type="EC" id="3.1.13.-" evidence="15"/>
<dbReference type="GO" id="GO:0006353">
    <property type="term" value="P:DNA-templated transcription termination"/>
    <property type="evidence" value="ECO:0007669"/>
    <property type="project" value="UniProtKB-KW"/>
</dbReference>
<dbReference type="FunFam" id="1.25.40.1050:FF:000002">
    <property type="entry name" value="5'-3' exoribonuclease"/>
    <property type="match status" value="1"/>
</dbReference>
<dbReference type="AlphaFoldDB" id="A0A8H5BY08"/>
<dbReference type="InterPro" id="IPR001878">
    <property type="entry name" value="Znf_CCHC"/>
</dbReference>
<evidence type="ECO:0000313" key="20">
    <source>
        <dbReference type="Proteomes" id="UP000541558"/>
    </source>
</evidence>
<dbReference type="OrthoDB" id="372487at2759"/>
<feature type="compositionally biased region" description="Gly residues" evidence="17">
    <location>
        <begin position="1052"/>
        <end position="1061"/>
    </location>
</feature>
<keyword evidence="16" id="KW-0863">Zinc-finger</keyword>
<keyword evidence="6 15" id="KW-0540">Nuclease</keyword>
<keyword evidence="9" id="KW-0805">Transcription regulation</keyword>
<comment type="function">
    <text evidence="15">Possesses 5'-&gt;3' exoribonuclease activity. May promote termination of transcription by RNA polymerase II.</text>
</comment>
<feature type="region of interest" description="Disordered" evidence="17">
    <location>
        <begin position="406"/>
        <end position="455"/>
    </location>
</feature>
<comment type="caution">
    <text evidence="19">The sequence shown here is derived from an EMBL/GenBank/DDBJ whole genome shotgun (WGS) entry which is preliminary data.</text>
</comment>
<comment type="function">
    <text evidence="13">Possesses 5'-&gt;3' exoribonuclease activity. Required for the processing of nuclear mRNA and rRNA precursors. May promote the termination of transcription by RNA polymerase II. Essential for vegetative cell growth and chromosome segregation.</text>
</comment>
<feature type="domain" description="CCHC-type" evidence="18">
    <location>
        <begin position="271"/>
        <end position="284"/>
    </location>
</feature>
<dbReference type="FunFam" id="3.40.50.12390:FF:000003">
    <property type="entry name" value="5'-3' exoribonuclease"/>
    <property type="match status" value="1"/>
</dbReference>
<evidence type="ECO:0000256" key="3">
    <source>
        <dbReference type="ARBA" id="ARBA00022472"/>
    </source>
</evidence>
<feature type="compositionally biased region" description="Gly residues" evidence="17">
    <location>
        <begin position="988"/>
        <end position="998"/>
    </location>
</feature>
<keyword evidence="12" id="KW-0539">Nucleus</keyword>
<evidence type="ECO:0000256" key="15">
    <source>
        <dbReference type="PIRNR" id="PIRNR037239"/>
    </source>
</evidence>
<dbReference type="InterPro" id="IPR027073">
    <property type="entry name" value="5_3_exoribonuclease"/>
</dbReference>
<keyword evidence="8 15" id="KW-0269">Exonuclease</keyword>
<organism evidence="19 20">
    <name type="scientific">Ephemerocybe angulata</name>
    <dbReference type="NCBI Taxonomy" id="980116"/>
    <lineage>
        <taxon>Eukaryota</taxon>
        <taxon>Fungi</taxon>
        <taxon>Dikarya</taxon>
        <taxon>Basidiomycota</taxon>
        <taxon>Agaricomycotina</taxon>
        <taxon>Agaricomycetes</taxon>
        <taxon>Agaricomycetidae</taxon>
        <taxon>Agaricales</taxon>
        <taxon>Agaricineae</taxon>
        <taxon>Psathyrellaceae</taxon>
        <taxon>Ephemerocybe</taxon>
    </lineage>
</organism>
<evidence type="ECO:0000256" key="14">
    <source>
        <dbReference type="ARBA" id="ARBA00046943"/>
    </source>
</evidence>
<protein>
    <recommendedName>
        <fullName evidence="15">5'-3' exoribonuclease</fullName>
        <ecNumber evidence="15">3.1.13.-</ecNumber>
    </recommendedName>
</protein>
<dbReference type="CDD" id="cd18673">
    <property type="entry name" value="PIN_XRN1-2-like"/>
    <property type="match status" value="1"/>
</dbReference>
<dbReference type="Gene3D" id="1.25.40.1050">
    <property type="match status" value="1"/>
</dbReference>
<feature type="compositionally biased region" description="Polar residues" evidence="17">
    <location>
        <begin position="936"/>
        <end position="945"/>
    </location>
</feature>
<sequence>MGVPALFRWLSKKYPKIIYPVEEEEELSVQDENDEPVTIPINMSNDNPNGIEFDNLYLDMNGIVHPCTHPEGKPAPETEEEMMLEVFKYTERVVNMIRPRKLLFMAIDGVAPRAKMNQQRSRRFRAAQEAKEKEEAHKEAVAMWEAMGKKVSDDEKEKKAWDSNAITPGTPFMALLASSLRYWVVQKMNNDPGWQKMQVIISDASVAGEGEHKIMDFIRRQRSNPSYNPNTKHVIYGLDADLIMLALATHEPHFRVLREDVFANDKSSTACRMCGQEGHYAAQCTGTKAEIEKKPPAEKKPFIFLDVAVLREYLEVELDVPGTKFDLERAIDDWVLLIFFVGNDFLPHLPSLEIREGAIDTLLKIWKQELPRMGGYLAEHGNLNLERAQIILEGLAKREDDIFRRRREASERQDQNAKRRKIEQQKFASGPGAALALTEPTTSLRPPIPERPRPAENDFAANAEAMGLGSVAKPVAEQNVPQAVQAWGGSNRDVVANRRAIRMANMSAAELLKAELAGLSPVKPAGKDEKAAEDKTTNGGEAPDAKDGDAMDGVVDGVVVANGNLEGDATMGAPSSGQEVESDAILGDIEADDDVAIDTDVTEESLAGAKRSFEEGPGSITPVEEDIVVVPEEDDDDGATTPPPNPLALKKNADGSVEQEDVVKLWEPGYADRYYRSKFGVEPKDLAFRKEVALRYVEGLAWVLHYYYQGTPSWHWYYPYHFAPFAADFRDVAKMHIHFDLGKPFRPYEQLMGVFPAASGIHIPAPFRKMMTDENSPILDFYPETFEIDMNGKKMAWQGVALLPFIDEKRLLAAMAPEYENLTEDEKRRNEPGNDVIFAQKESDIYPFYEALYGKKKQKTQEPIPIDSSKCHGLSGSVLPNPDCIPGSTYFSPLSEQGIPDIRNDQSLSVLYFFPSQLTPHRSVMLPGAKKEPRVLTSQDMHTTRNGGGRGRGRGGGYGGGDAGYSHNNLVNDPFRSRAPNYNSYGSDRGGGGGDRTGGGNYGRGGYYSRGGGGGGGSYLGGQSQTYGRGPPAQQSYGSQGYNSGFNDRGRGGGGGGGRGGYPSSDRPPQSNNYGGYGQSSRGGGGYAAPPPSSRGGRGGYNNAYSGGQYNAPAPPAQPYNSYNAAPSYGRGGDGGGYGGYGGYGAPAAPPPQYGGPPPAGAYGGYGEGPVSTSYPSSYAPRGGPPYAGRGRGRGY</sequence>
<evidence type="ECO:0000256" key="5">
    <source>
        <dbReference type="ARBA" id="ARBA00022664"/>
    </source>
</evidence>
<dbReference type="FunFam" id="3.40.50.12390:FF:000005">
    <property type="entry name" value="5'-3' exoribonuclease 2"/>
    <property type="match status" value="1"/>
</dbReference>
<evidence type="ECO:0000256" key="6">
    <source>
        <dbReference type="ARBA" id="ARBA00022722"/>
    </source>
</evidence>